<dbReference type="Pfam" id="PF00873">
    <property type="entry name" value="ACR_tran"/>
    <property type="match status" value="2"/>
</dbReference>
<evidence type="ECO:0000313" key="4">
    <source>
        <dbReference type="Proteomes" id="UP000808146"/>
    </source>
</evidence>
<dbReference type="Gene3D" id="1.20.1640.10">
    <property type="entry name" value="Multidrug efflux transporter AcrB transmembrane domain"/>
    <property type="match status" value="2"/>
</dbReference>
<feature type="transmembrane region" description="Helical" evidence="1">
    <location>
        <begin position="1005"/>
        <end position="1027"/>
    </location>
</feature>
<reference evidence="3" key="1">
    <citation type="submission" date="2020-10" db="EMBL/GenBank/DDBJ databases">
        <title>Connecting structure to function with the recovery of over 1000 high-quality activated sludge metagenome-assembled genomes encoding full-length rRNA genes using long-read sequencing.</title>
        <authorList>
            <person name="Singleton C.M."/>
            <person name="Petriglieri F."/>
            <person name="Kristensen J.M."/>
            <person name="Kirkegaard R.H."/>
            <person name="Michaelsen T.Y."/>
            <person name="Andersen M.H."/>
            <person name="Karst S.M."/>
            <person name="Dueholm M.S."/>
            <person name="Nielsen P.H."/>
            <person name="Albertsen M."/>
        </authorList>
    </citation>
    <scope>NUCLEOTIDE SEQUENCE</scope>
    <source>
        <strain evidence="3">OdNE_18-Q3-R46-58_BAT3C.305</strain>
    </source>
</reference>
<dbReference type="InterPro" id="IPR027463">
    <property type="entry name" value="AcrB_DN_DC_subdom"/>
</dbReference>
<feature type="transmembrane region" description="Helical" evidence="1">
    <location>
        <begin position="1098"/>
        <end position="1121"/>
    </location>
</feature>
<dbReference type="GO" id="GO:0005886">
    <property type="term" value="C:plasma membrane"/>
    <property type="evidence" value="ECO:0007669"/>
    <property type="project" value="TreeGrafter"/>
</dbReference>
<dbReference type="Gene3D" id="3.30.70.1320">
    <property type="entry name" value="Multidrug efflux transporter AcrB pore domain like"/>
    <property type="match status" value="1"/>
</dbReference>
<feature type="transmembrane region" description="Helical" evidence="1">
    <location>
        <begin position="961"/>
        <end position="984"/>
    </location>
</feature>
<proteinExistence type="predicted"/>
<dbReference type="AlphaFoldDB" id="A0A9D7QLG5"/>
<feature type="transmembrane region" description="Helical" evidence="1">
    <location>
        <begin position="26"/>
        <end position="42"/>
    </location>
</feature>
<feature type="transmembrane region" description="Helical" evidence="1">
    <location>
        <begin position="551"/>
        <end position="573"/>
    </location>
</feature>
<feature type="transmembrane region" description="Helical" evidence="1">
    <location>
        <begin position="487"/>
        <end position="505"/>
    </location>
</feature>
<evidence type="ECO:0000313" key="3">
    <source>
        <dbReference type="EMBL" id="MBK8888875.1"/>
    </source>
</evidence>
<sequence length="1143" mass="122976">MTRATGSLGISGRIAAAFQASRMTPLLALVAFLMGLFAALVTPREEEPQIDVTMVDVLVAFPGASAKDVENLVARPAEQVLSRMHGVEHVFSMSRPGMAVITVQFAVGVKYNDAVVRLYDTVHSHRDWLPPNLGVQEPVIKPRGIDDVPIVALTFWTKDPGRSAFDLQQVARAVEIELKRIKGTRDVSTIGGPDHSIRVLMDAERMNAYGVTPQELAGALKVSNALQSSGSLTAGNREVLVQTGTYLESASDVKQLVVAVREGKPVFMNDVATVEDGPDQPRTYAWFGSKEGEFPAVTMQISKQPGVNAADVATAAVDRIASLKNAVIPEGVEVTVTRNYGESATEKAQKLIGKLIFATAFVVLLVFFALGKREAVIVGVAVTLTLAATLFASWVWGFTLNRVSLFALIFSIGILVDDAIVVVENIHRWQGLHPEKSLLEIIPGAVDEVGGPTILATLTVIAALLPMAFVSGLMGPYMSPIPINSSMGMAISLAVAFVVTPWLAAKLIKPHDSAHGAQQASKLDAILDTTFRKLLTPFLDPLKGGAARVKLAIAVVLLILGSVSLAYFQFVVLKMLPFDNKSEFQVILDMPVGTPLEETARVLREIGGELAQVGDVVNYQAYAGTASPINFNGLVRQYYLRAAPEKGDIQVNLADKHHRSRQSHEIAVSLRERIEAIGRKNGGVAKVVEVPPGPPVISPIVAEIYGPDMPGQMAVGKQVRSAFEATKDIVAVDDTIEADSRKFVLHVLQSKAALLGVAQSDIVEVVGMGLAGQDVTPARNTDSKFEIPVRLTLPAEKQSNLDALLKLRVRSRDGNLVPVSELVEVRDVAREKAIYHKDLLPVVYVVGDMGGKLDSPLYGMFDIRSQISGMPLREGGTLGEWFIRQPSDPYAGYSVKWDGEWQITYETFRDMGIAYAVGLILIYLLVVAHFGSYLVPLIIMAPIPLTIIGVMPGHALFGAQYTATSMIGMIALAGIIVRNSILLVDFIRQQAAGGMPFHDAVIQSAAVRAKPIALTALAAMLGALFILDDPIFNGLAISLIFGILVSTLLTLVVIPVLYFSAFQKGTPAMTIERIIRIMAGFFVLLSLALGIPESPIFVSKWFLAFTAFVGLNLLQSGFTGFCPPEKLLTKMGFKRGNGASCGS</sequence>
<dbReference type="GO" id="GO:0042910">
    <property type="term" value="F:xenobiotic transmembrane transporter activity"/>
    <property type="evidence" value="ECO:0007669"/>
    <property type="project" value="TreeGrafter"/>
</dbReference>
<dbReference type="Gene3D" id="3.30.2090.10">
    <property type="entry name" value="Multidrug efflux transporter AcrB TolC docking domain, DN and DC subdomains"/>
    <property type="match status" value="2"/>
</dbReference>
<keyword evidence="1" id="KW-0812">Transmembrane</keyword>
<organism evidence="3 4">
    <name type="scientific">Candidatus Dechloromonas phosphorivorans</name>
    <dbReference type="NCBI Taxonomy" id="2899244"/>
    <lineage>
        <taxon>Bacteria</taxon>
        <taxon>Pseudomonadati</taxon>
        <taxon>Pseudomonadota</taxon>
        <taxon>Betaproteobacteria</taxon>
        <taxon>Rhodocyclales</taxon>
        <taxon>Azonexaceae</taxon>
        <taxon>Dechloromonas</taxon>
    </lineage>
</organism>
<dbReference type="Gene3D" id="3.30.70.1440">
    <property type="entry name" value="Multidrug efflux transporter AcrB pore domain"/>
    <property type="match status" value="1"/>
</dbReference>
<evidence type="ECO:0000256" key="1">
    <source>
        <dbReference type="SAM" id="Phobius"/>
    </source>
</evidence>
<dbReference type="SUPFAM" id="SSF82693">
    <property type="entry name" value="Multidrug efflux transporter AcrB pore domain, PN1, PN2, PC1 and PC2 subdomains"/>
    <property type="match status" value="3"/>
</dbReference>
<dbReference type="SUPFAM" id="SSF82714">
    <property type="entry name" value="Multidrug efflux transporter AcrB TolC docking domain, DN and DC subdomains"/>
    <property type="match status" value="2"/>
</dbReference>
<evidence type="ECO:0000259" key="2">
    <source>
        <dbReference type="Pfam" id="PF11127"/>
    </source>
</evidence>
<keyword evidence="1" id="KW-0472">Membrane</keyword>
<dbReference type="Proteomes" id="UP000808146">
    <property type="component" value="Unassembled WGS sequence"/>
</dbReference>
<dbReference type="PRINTS" id="PR00702">
    <property type="entry name" value="ACRIFLAVINRP"/>
</dbReference>
<keyword evidence="1" id="KW-1133">Transmembrane helix</keyword>
<feature type="transmembrane region" description="Helical" evidence="1">
    <location>
        <begin position="351"/>
        <end position="370"/>
    </location>
</feature>
<name>A0A9D7QLG5_9RHOO</name>
<dbReference type="SUPFAM" id="SSF82866">
    <property type="entry name" value="Multidrug efflux transporter AcrB transmembrane domain"/>
    <property type="match status" value="2"/>
</dbReference>
<feature type="domain" description="Inner membrane protein YgaP-like transmembrane" evidence="2">
    <location>
        <begin position="1070"/>
        <end position="1128"/>
    </location>
</feature>
<feature type="transmembrane region" description="Helical" evidence="1">
    <location>
        <begin position="454"/>
        <end position="475"/>
    </location>
</feature>
<gene>
    <name evidence="3" type="ORF">IPN75_00105</name>
</gene>
<dbReference type="PANTHER" id="PTHR32063">
    <property type="match status" value="1"/>
</dbReference>
<feature type="transmembrane region" description="Helical" evidence="1">
    <location>
        <begin position="913"/>
        <end position="941"/>
    </location>
</feature>
<feature type="transmembrane region" description="Helical" evidence="1">
    <location>
        <begin position="1074"/>
        <end position="1092"/>
    </location>
</feature>
<dbReference type="InterPro" id="IPR021309">
    <property type="entry name" value="YgaP-like_TM"/>
</dbReference>
<protein>
    <submittedName>
        <fullName evidence="3">Efflux RND transporter permease subunit</fullName>
    </submittedName>
</protein>
<dbReference type="InterPro" id="IPR001036">
    <property type="entry name" value="Acrflvin-R"/>
</dbReference>
<accession>A0A9D7QLG5</accession>
<feature type="transmembrane region" description="Helical" evidence="1">
    <location>
        <begin position="1039"/>
        <end position="1062"/>
    </location>
</feature>
<comment type="caution">
    <text evidence="3">The sequence shown here is derived from an EMBL/GenBank/DDBJ whole genome shotgun (WGS) entry which is preliminary data.</text>
</comment>
<dbReference type="EMBL" id="JADKBR010000001">
    <property type="protein sequence ID" value="MBK8888875.1"/>
    <property type="molecule type" value="Genomic_DNA"/>
</dbReference>
<dbReference type="Gene3D" id="3.30.70.1430">
    <property type="entry name" value="Multidrug efflux transporter AcrB pore domain"/>
    <property type="match status" value="2"/>
</dbReference>
<dbReference type="PANTHER" id="PTHR32063:SF16">
    <property type="entry name" value="CATION EFFLUX SYSTEM (ACRB_ACRD_ACRF FAMILY)"/>
    <property type="match status" value="1"/>
</dbReference>
<dbReference type="Gene3D" id="6.10.140.1340">
    <property type="match status" value="1"/>
</dbReference>
<dbReference type="Pfam" id="PF11127">
    <property type="entry name" value="YgaP-like_TM"/>
    <property type="match status" value="1"/>
</dbReference>
<feature type="transmembrane region" description="Helical" evidence="1">
    <location>
        <begin position="376"/>
        <end position="396"/>
    </location>
</feature>
<feature type="transmembrane region" description="Helical" evidence="1">
    <location>
        <begin position="403"/>
        <end position="423"/>
    </location>
</feature>